<dbReference type="GO" id="GO:0022857">
    <property type="term" value="F:transmembrane transporter activity"/>
    <property type="evidence" value="ECO:0007669"/>
    <property type="project" value="InterPro"/>
</dbReference>
<dbReference type="InterPro" id="IPR036259">
    <property type="entry name" value="MFS_trans_sf"/>
</dbReference>
<name>A0A0A2VEP8_BEABA</name>
<dbReference type="Gene3D" id="1.20.1720.10">
    <property type="entry name" value="Multidrug resistance protein D"/>
    <property type="match status" value="1"/>
</dbReference>
<dbReference type="Proteomes" id="UP000030106">
    <property type="component" value="Unassembled WGS sequence"/>
</dbReference>
<accession>A0A0A2VEP8</accession>
<keyword evidence="3 5" id="KW-1133">Transmembrane helix</keyword>
<feature type="transmembrane region" description="Helical" evidence="5">
    <location>
        <begin position="76"/>
        <end position="95"/>
    </location>
</feature>
<feature type="transmembrane region" description="Helical" evidence="5">
    <location>
        <begin position="18"/>
        <end position="37"/>
    </location>
</feature>
<dbReference type="HOGENOM" id="CLU_871493_0_0_1"/>
<dbReference type="PANTHER" id="PTHR42718:SF39">
    <property type="entry name" value="ACTINORHODIN TRANSPORTER-RELATED"/>
    <property type="match status" value="1"/>
</dbReference>
<keyword evidence="4 5" id="KW-0472">Membrane</keyword>
<sequence>MAAAGRCFGAELLAARTLQGVGAALIVPQILATLHVTLKGTAHARAISLYGGIGGIAFIIGQMGGGWLVSADIAGLGWRNAFFINVPICLLVLVLRHRHACAGAVLPIVPDGARARAALAVADATDAAAWTTTAAAAKAAETGQYPVWPADRAAVLYLLVGLYVLHGADAAVGHGNGAVAVREQLYRHGYFVFCLSVVCPEAYCAPLAEYYSAERDCHPGCGSAGADIYALPLWHSRRPAGNRPCDAGDRLRPGADCEQFLPHRDARYRPERCRGGKRHIKHLAAVRAGAWPGGAWGIVPASAAPKRGLFRGDDRVPGR</sequence>
<evidence type="ECO:0000313" key="6">
    <source>
        <dbReference type="EMBL" id="KGQ06038.1"/>
    </source>
</evidence>
<dbReference type="InterPro" id="IPR011701">
    <property type="entry name" value="MFS"/>
</dbReference>
<dbReference type="AlphaFoldDB" id="A0A0A2VEP8"/>
<feature type="transmembrane region" description="Helical" evidence="5">
    <location>
        <begin position="49"/>
        <end position="70"/>
    </location>
</feature>
<comment type="caution">
    <text evidence="6">The sequence shown here is derived from an EMBL/GenBank/DDBJ whole genome shotgun (WGS) entry which is preliminary data.</text>
</comment>
<evidence type="ECO:0000256" key="1">
    <source>
        <dbReference type="ARBA" id="ARBA00004141"/>
    </source>
</evidence>
<dbReference type="EMBL" id="ANFO01000885">
    <property type="protein sequence ID" value="KGQ06038.1"/>
    <property type="molecule type" value="Genomic_DNA"/>
</dbReference>
<dbReference type="GO" id="GO:0016020">
    <property type="term" value="C:membrane"/>
    <property type="evidence" value="ECO:0007669"/>
    <property type="project" value="UniProtKB-SubCell"/>
</dbReference>
<evidence type="ECO:0000256" key="4">
    <source>
        <dbReference type="ARBA" id="ARBA00023136"/>
    </source>
</evidence>
<comment type="subcellular location">
    <subcellularLocation>
        <location evidence="1">Membrane</location>
        <topology evidence="1">Multi-pass membrane protein</topology>
    </subcellularLocation>
</comment>
<evidence type="ECO:0000256" key="5">
    <source>
        <dbReference type="SAM" id="Phobius"/>
    </source>
</evidence>
<keyword evidence="2 5" id="KW-0812">Transmembrane</keyword>
<protein>
    <submittedName>
        <fullName evidence="6">Putative MFS-type transporter</fullName>
    </submittedName>
</protein>
<evidence type="ECO:0000313" key="7">
    <source>
        <dbReference type="Proteomes" id="UP000030106"/>
    </source>
</evidence>
<evidence type="ECO:0000256" key="2">
    <source>
        <dbReference type="ARBA" id="ARBA00022692"/>
    </source>
</evidence>
<organism evidence="6 7">
    <name type="scientific">Beauveria bassiana D1-5</name>
    <dbReference type="NCBI Taxonomy" id="1245745"/>
    <lineage>
        <taxon>Eukaryota</taxon>
        <taxon>Fungi</taxon>
        <taxon>Dikarya</taxon>
        <taxon>Ascomycota</taxon>
        <taxon>Pezizomycotina</taxon>
        <taxon>Sordariomycetes</taxon>
        <taxon>Hypocreomycetidae</taxon>
        <taxon>Hypocreales</taxon>
        <taxon>Cordycipitaceae</taxon>
        <taxon>Beauveria</taxon>
    </lineage>
</organism>
<proteinExistence type="predicted"/>
<reference evidence="6 7" key="1">
    <citation type="submission" date="2012-10" db="EMBL/GenBank/DDBJ databases">
        <title>Genome sequencing and analysis of entomopathogenic fungi Beauveria bassiana D1-5.</title>
        <authorList>
            <person name="Li Q."/>
            <person name="Wang L."/>
            <person name="Zhang Z."/>
            <person name="Wang Q."/>
            <person name="Ren J."/>
            <person name="Wang M."/>
            <person name="Xu W."/>
            <person name="Wang J."/>
            <person name="Lu Y."/>
            <person name="Du Q."/>
            <person name="Sun Z."/>
        </authorList>
    </citation>
    <scope>NUCLEOTIDE SEQUENCE [LARGE SCALE GENOMIC DNA]</scope>
    <source>
        <strain evidence="6 7">D1-5</strain>
    </source>
</reference>
<evidence type="ECO:0000256" key="3">
    <source>
        <dbReference type="ARBA" id="ARBA00022989"/>
    </source>
</evidence>
<gene>
    <name evidence="6" type="ORF">BBAD15_g8703</name>
</gene>
<dbReference type="Pfam" id="PF07690">
    <property type="entry name" value="MFS_1"/>
    <property type="match status" value="1"/>
</dbReference>
<dbReference type="PANTHER" id="PTHR42718">
    <property type="entry name" value="MAJOR FACILITATOR SUPERFAMILY MULTIDRUG TRANSPORTER MFSC"/>
    <property type="match status" value="1"/>
</dbReference>
<dbReference type="SUPFAM" id="SSF103473">
    <property type="entry name" value="MFS general substrate transporter"/>
    <property type="match status" value="1"/>
</dbReference>